<sequence>MMQKDHGEDSHQYVKFVEDPALLSTHLHQGLERIMLLAPLSTPIPLTTTMRVYDPVDGQPQGVRFGWLQLPSDKAQFELGYFFVGEPHRLSEVQKEDLRELEKMYLRVMGEQSGKRLIFDLTHLGNLKEMPALTADNVWMAWRNTDFDFSTWTERFNTFEQPEQPVSAADFVDEQGRSYWFHRIALGDSLGNIHTANAEPEEDAQQGKCALAFSQIDSTQDFDSVRAWLPAEKASAKAKARFDAQLRNDKPFEVDLDSQVQVSEEGFTRFGLWDPLKFEDSSRARLFEYAQTIPDDVNIMQDDYQARAVGNAHSQAQLIRQMNQMLGWDEENEQTGEAYESDQGPEFDEADQADNYGSNPWGTALRSFDENEASDESGESDQPNERDTYGEAAASTTHTTSAASASEPLARHRIFTSSLSEEDEPYHLVSPNYVGGEPTLFNYEDEDEDNSFPAPQADQADQSGFTGNTNGDANNGASESTSTNNEDADNKANSAHANATGSSDDATSGNATSDGLNNADGSSTSNSADNANSSSNTASSHTADSANEEDPWQAELRRQSQFATIDFFSEEKDNAVRSNNTDLPEDWWDHNAKPEEKSEQDFSTYSSDDSAYEDADFSARNFYVMDDSSTPSDDDEDDSDDDDDDSFVPRSWVSKLLSSEDEKVTLWSRKLQPSVRKTKRPQEGKHFLTERAGILAHGSIVLGRENVELGQWFRTADGFSISGLRMHLPVEMQTNLDYRDALAISLFYMAILPLQALRASGADTGVGTIGLRGLGGRYIFADLRNLTTVRAMSKVYHQITGLRKTGLIITSSEWYFVNLVRHCARELDTLFKDGVEDEVEATWPGNGMFGVKFTEQTYDPIAHQAIATIDAAINEFASTWVMASRALPSLLNIPSDLRFSPAEFSSLVETVLNDPSLCGYSHALSSIHDAMQPVKKELEDQDDSWVYGVWPAKDGDGKEDTLPLPVDHPELLDPNWLHVANYPYIGRRTAQIWEKCVPLITTQMAEAVEREQSEWAFRMSLSTLMAEMDAPIDLAPLFHVHVAQGRMVIVLHMVNPDRWPDFRFRVADEDGTVEMESLSGKERTLAALDYTLKVGGMIAAVAFGITSSLTEVTVNVQGFFQMSRTFIHSPLFSSMLQGNASHPGPMGLQMMDIPTEVPDSLVKQVDDQKKWTTDDIISAAEKALENNAEPHGSNPTGAQADIATHDTTEDGKHLRVLSAEEQTGIDLWDLTMVSDRLKRDEALEIINTVGLKDPRNNLFAHALYSMLDNGNLQAIEPVERSTSMSFRPSGAGELPETSRRELSPQMAKTLGAQSLSDLAIERDKMYEDIAQQIETICDQAASRMMSARDASKEVQRYLEEFPDPELLEQKNDIFQAIFDGKSYKVSDTISHELATFYQQLSLFAANNVINSHDEAVVEYRRNFLEAVDRARYLWDRNPRVKARYFVDYAQRLRYNQVHMVPLHEQQEKLNAKRVAHHLKPLPLTQVIPIPENLFACVDLIFRYADAFGVDGLGQLASDWMIEHSPAIPTSHYLQGGLMHSHSDDESALHAVFNGISTSLNARDAAAGYDTLSVILCKMTPDIAVACSLRALELSGDLPGSFREHLNTNLQMARDLCQRRGFVEPQEDEITDILRNFGIPMWPVVEDQMMVSLSAYALVEAGLFVLAQPLVGSAFGSGWVFHNDVDQSAVDQPGTDSEIQMLAKRYFLTSLGR</sequence>
<feature type="compositionally biased region" description="Acidic residues" evidence="1">
    <location>
        <begin position="632"/>
        <end position="646"/>
    </location>
</feature>
<evidence type="ECO:0000313" key="2">
    <source>
        <dbReference type="EMBL" id="OZG55799.1"/>
    </source>
</evidence>
<feature type="compositionally biased region" description="Polar residues" evidence="1">
    <location>
        <begin position="478"/>
        <end position="516"/>
    </location>
</feature>
<dbReference type="OrthoDB" id="3185166at2"/>
<dbReference type="RefSeq" id="WP_094689414.1">
    <property type="nucleotide sequence ID" value="NZ_JACBYZ010000001.1"/>
</dbReference>
<dbReference type="Proteomes" id="UP000228976">
    <property type="component" value="Unassembled WGS sequence"/>
</dbReference>
<feature type="compositionally biased region" description="Acidic residues" evidence="1">
    <location>
        <begin position="333"/>
        <end position="352"/>
    </location>
</feature>
<keyword evidence="3" id="KW-1185">Reference proteome</keyword>
<comment type="caution">
    <text evidence="2">The sequence shown here is derived from an EMBL/GenBank/DDBJ whole genome shotgun (WGS) entry which is preliminary data.</text>
</comment>
<organism evidence="2 3">
    <name type="scientific">Aeriscardovia aeriphila</name>
    <dbReference type="NCBI Taxonomy" id="218139"/>
    <lineage>
        <taxon>Bacteria</taxon>
        <taxon>Bacillati</taxon>
        <taxon>Actinomycetota</taxon>
        <taxon>Actinomycetes</taxon>
        <taxon>Bifidobacteriales</taxon>
        <taxon>Bifidobacteriaceae</taxon>
        <taxon>Aeriscardovia</taxon>
    </lineage>
</organism>
<evidence type="ECO:0000256" key="1">
    <source>
        <dbReference type="SAM" id="MobiDB-lite"/>
    </source>
</evidence>
<feature type="region of interest" description="Disordered" evidence="1">
    <location>
        <begin position="333"/>
        <end position="409"/>
    </location>
</feature>
<feature type="compositionally biased region" description="Low complexity" evidence="1">
    <location>
        <begin position="517"/>
        <end position="545"/>
    </location>
</feature>
<name>A0A261F9F0_9BIFI</name>
<protein>
    <submittedName>
        <fullName evidence="2">Uncharacterized protein</fullName>
    </submittedName>
</protein>
<dbReference type="EMBL" id="MWWU01000002">
    <property type="protein sequence ID" value="OZG55799.1"/>
    <property type="molecule type" value="Genomic_DNA"/>
</dbReference>
<feature type="compositionally biased region" description="Basic and acidic residues" evidence="1">
    <location>
        <begin position="587"/>
        <end position="600"/>
    </location>
</feature>
<feature type="region of interest" description="Disordered" evidence="1">
    <location>
        <begin position="623"/>
        <end position="647"/>
    </location>
</feature>
<proteinExistence type="predicted"/>
<evidence type="ECO:0000313" key="3">
    <source>
        <dbReference type="Proteomes" id="UP000228976"/>
    </source>
</evidence>
<reference evidence="2 3" key="1">
    <citation type="journal article" date="2017" name="BMC Genomics">
        <title>Comparative genomic and phylogenomic analyses of the Bifidobacteriaceae family.</title>
        <authorList>
            <person name="Lugli G.A."/>
            <person name="Milani C."/>
            <person name="Turroni F."/>
            <person name="Duranti S."/>
            <person name="Mancabelli L."/>
            <person name="Mangifesta M."/>
            <person name="Ferrario C."/>
            <person name="Modesto M."/>
            <person name="Mattarelli P."/>
            <person name="Jiri K."/>
            <person name="van Sinderen D."/>
            <person name="Ventura M."/>
        </authorList>
    </citation>
    <scope>NUCLEOTIDE SEQUENCE [LARGE SCALE GENOMIC DNA]</scope>
    <source>
        <strain evidence="2 3">LMG 21773</strain>
    </source>
</reference>
<feature type="compositionally biased region" description="Low complexity" evidence="1">
    <location>
        <begin position="392"/>
        <end position="406"/>
    </location>
</feature>
<accession>A0A261F9F0</accession>
<feature type="region of interest" description="Disordered" evidence="1">
    <location>
        <begin position="1280"/>
        <end position="1301"/>
    </location>
</feature>
<gene>
    <name evidence="2" type="ORF">AEAE_0287</name>
</gene>
<feature type="compositionally biased region" description="Low complexity" evidence="1">
    <location>
        <begin position="464"/>
        <end position="477"/>
    </location>
</feature>
<feature type="compositionally biased region" description="Acidic residues" evidence="1">
    <location>
        <begin position="370"/>
        <end position="379"/>
    </location>
</feature>
<feature type="region of interest" description="Disordered" evidence="1">
    <location>
        <begin position="422"/>
        <end position="610"/>
    </location>
</feature>